<evidence type="ECO:0000259" key="3">
    <source>
        <dbReference type="Pfam" id="PF05422"/>
    </source>
</evidence>
<keyword evidence="8" id="KW-1185">Reference proteome</keyword>
<dbReference type="InterPro" id="IPR057339">
    <property type="entry name" value="RBD_SIN1"/>
</dbReference>
<dbReference type="Proteomes" id="UP000001555">
    <property type="component" value="Unassembled WGS sequence"/>
</dbReference>
<dbReference type="EMBL" id="ABJB010197785">
    <property type="status" value="NOT_ANNOTATED_CDS"/>
    <property type="molecule type" value="Genomic_DNA"/>
</dbReference>
<reference evidence="6 8" key="1">
    <citation type="submission" date="2008-03" db="EMBL/GenBank/DDBJ databases">
        <title>Annotation of Ixodes scapularis.</title>
        <authorList>
            <consortium name="Ixodes scapularis Genome Project Consortium"/>
            <person name="Caler E."/>
            <person name="Hannick L.I."/>
            <person name="Bidwell S."/>
            <person name="Joardar V."/>
            <person name="Thiagarajan M."/>
            <person name="Amedeo P."/>
            <person name="Galinsky K.J."/>
            <person name="Schobel S."/>
            <person name="Inman J."/>
            <person name="Hostetler J."/>
            <person name="Miller J."/>
            <person name="Hammond M."/>
            <person name="Megy K."/>
            <person name="Lawson D."/>
            <person name="Kodira C."/>
            <person name="Sutton G."/>
            <person name="Meyer J."/>
            <person name="Hill C.A."/>
            <person name="Birren B."/>
            <person name="Nene V."/>
            <person name="Collins F."/>
            <person name="Alarcon-Chaidez F."/>
            <person name="Wikel S."/>
            <person name="Strausberg R."/>
        </authorList>
    </citation>
    <scope>NUCLEOTIDE SEQUENCE [LARGE SCALE GENOMIC DNA]</scope>
    <source>
        <strain evidence="8">Wikel</strain>
        <strain evidence="6">Wikel colony</strain>
    </source>
</reference>
<dbReference type="PANTHER" id="PTHR13335">
    <property type="entry name" value="TARGET OF RAPAMYCIN COMPLEX 2 SUBUNIT MAPKAP1"/>
    <property type="match status" value="1"/>
</dbReference>
<keyword evidence="6" id="KW-0418">Kinase</keyword>
<proteinExistence type="inferred from homology"/>
<feature type="domain" description="Sin1 N-terminal" evidence="3">
    <location>
        <begin position="59"/>
        <end position="110"/>
    </location>
</feature>
<accession>B7QJA6</accession>
<dbReference type="PANTHER" id="PTHR13335:SF1">
    <property type="entry name" value="TARGET OF RAPAMYCIN COMPLEX 2 SUBUNIT MAPKAP1"/>
    <property type="match status" value="1"/>
</dbReference>
<dbReference type="Pfam" id="PF25322">
    <property type="entry name" value="RBD_SIN1"/>
    <property type="match status" value="1"/>
</dbReference>
<dbReference type="HOGENOM" id="CLU_586057_0_0_1"/>
<dbReference type="EMBL" id="ABJB010523572">
    <property type="status" value="NOT_ANNOTATED_CDS"/>
    <property type="molecule type" value="Genomic_DNA"/>
</dbReference>
<dbReference type="STRING" id="6945.B7QJA6"/>
<organism>
    <name type="scientific">Ixodes scapularis</name>
    <name type="common">Black-legged tick</name>
    <name type="synonym">Deer tick</name>
    <dbReference type="NCBI Taxonomy" id="6945"/>
    <lineage>
        <taxon>Eukaryota</taxon>
        <taxon>Metazoa</taxon>
        <taxon>Ecdysozoa</taxon>
        <taxon>Arthropoda</taxon>
        <taxon>Chelicerata</taxon>
        <taxon>Arachnida</taxon>
        <taxon>Acari</taxon>
        <taxon>Parasitiformes</taxon>
        <taxon>Ixodida</taxon>
        <taxon>Ixodoidea</taxon>
        <taxon>Ixodidae</taxon>
        <taxon>Ixodinae</taxon>
        <taxon>Ixodes</taxon>
    </lineage>
</organism>
<feature type="domain" description="Target of rapamycin complex 2 subunit MAPKAP1-like Ras-binding" evidence="5">
    <location>
        <begin position="411"/>
        <end position="466"/>
    </location>
</feature>
<evidence type="ECO:0000259" key="4">
    <source>
        <dbReference type="Pfam" id="PF16978"/>
    </source>
</evidence>
<name>B7QJA6_IXOSC</name>
<dbReference type="PaxDb" id="6945-B7QJA6"/>
<dbReference type="VEuPathDB" id="VectorBase:ISCI023223"/>
<dbReference type="InterPro" id="IPR008828">
    <property type="entry name" value="Sin1/Avo1"/>
</dbReference>
<dbReference type="AlphaFoldDB" id="B7QJA6"/>
<dbReference type="InterPro" id="IPR032679">
    <property type="entry name" value="Sin1_N"/>
</dbReference>
<dbReference type="FunCoup" id="B7QJA6">
    <property type="interactions" value="1345"/>
</dbReference>
<reference evidence="7" key="2">
    <citation type="submission" date="2020-05" db="UniProtKB">
        <authorList>
            <consortium name="EnsemblMetazoa"/>
        </authorList>
    </citation>
    <scope>IDENTIFICATION</scope>
    <source>
        <strain evidence="7">wikel</strain>
    </source>
</reference>
<dbReference type="GO" id="GO:0016301">
    <property type="term" value="F:kinase activity"/>
    <property type="evidence" value="ECO:0007669"/>
    <property type="project" value="UniProtKB-KW"/>
</dbReference>
<dbReference type="GO" id="GO:0031932">
    <property type="term" value="C:TORC2 complex"/>
    <property type="evidence" value="ECO:0007669"/>
    <property type="project" value="InterPro"/>
</dbReference>
<feature type="region of interest" description="Disordered" evidence="2">
    <location>
        <begin position="106"/>
        <end position="198"/>
    </location>
</feature>
<dbReference type="InterPro" id="IPR031567">
    <property type="entry name" value="CRIM_dom"/>
</dbReference>
<evidence type="ECO:0000313" key="6">
    <source>
        <dbReference type="EMBL" id="EEC18928.1"/>
    </source>
</evidence>
<evidence type="ECO:0000313" key="8">
    <source>
        <dbReference type="Proteomes" id="UP000001555"/>
    </source>
</evidence>
<feature type="non-terminal residue" evidence="6">
    <location>
        <position position="467"/>
    </location>
</feature>
<dbReference type="VEuPathDB" id="VectorBase:ISCP_007627"/>
<dbReference type="Pfam" id="PF05422">
    <property type="entry name" value="SIN1"/>
    <property type="match status" value="1"/>
</dbReference>
<dbReference type="EMBL" id="ABJB010235755">
    <property type="status" value="NOT_ANNOTATED_CDS"/>
    <property type="molecule type" value="Genomic_DNA"/>
</dbReference>
<sequence length="467" mass="51918">MAFFDDRRFLLSHVRHSFVTCDDTGMCELAMLNEAEPRPWEPPLLLCGDGPPPTQDQPEMGQSYDIVSDMELIGAHRRRSNTAQRLERLKKERRQQAKLRHVVWRESPSKTLSRESLPGPGDCASSYLPAGESSGLIERGGNYGPKEEPFGGSGVADEWRQLGNGTRRHPSPAEAINKAGDGAAAPVSSTDAPPCRTGLRAASPVRAACRTPEHTAETRATLLPGELLGPVEHFRASELEALFPRKDPLRSSGRSRDVPDVATARRSSALARQLDQFPVAPNNPFNEYTRFDGKVSEQGHRCISVFLSVQPVEERRYPLVVATLPGARIQDLIGLVCWHYTNEGRSPKLRPSVSHYCLRIAEESGEIDEDFPPLDPREPVSKFEFPFLALAQLDREDFPTGTLLTFHTKDGFSKVQIPSLDATLREVLDQMLKRRKGLLRSLGPEFHVENHKEVGIPIDLDTTIRSS</sequence>
<keyword evidence="6" id="KW-0808">Transferase</keyword>
<gene>
    <name evidence="6" type="ORF">IscW_ISCW023223</name>
</gene>
<evidence type="ECO:0000256" key="1">
    <source>
        <dbReference type="ARBA" id="ARBA00009407"/>
    </source>
</evidence>
<comment type="similarity">
    <text evidence="1">Belongs to the SIN1 family.</text>
</comment>
<evidence type="ECO:0000259" key="5">
    <source>
        <dbReference type="Pfam" id="PF25322"/>
    </source>
</evidence>
<evidence type="ECO:0000256" key="2">
    <source>
        <dbReference type="SAM" id="MobiDB-lite"/>
    </source>
</evidence>
<feature type="domain" description="CRIM" evidence="4">
    <location>
        <begin position="268"/>
        <end position="398"/>
    </location>
</feature>
<dbReference type="VEuPathDB" id="VectorBase:ISCW023223"/>
<dbReference type="Pfam" id="PF16978">
    <property type="entry name" value="CRIM"/>
    <property type="match status" value="1"/>
</dbReference>
<dbReference type="EnsemblMetazoa" id="ISCW023223-RA">
    <property type="protein sequence ID" value="ISCW023223-PA"/>
    <property type="gene ID" value="ISCW023223"/>
</dbReference>
<dbReference type="EMBL" id="ABJB010597067">
    <property type="status" value="NOT_ANNOTATED_CDS"/>
    <property type="molecule type" value="Genomic_DNA"/>
</dbReference>
<dbReference type="OrthoDB" id="241990at2759"/>
<dbReference type="EMBL" id="DS950928">
    <property type="protein sequence ID" value="EEC18928.1"/>
    <property type="molecule type" value="Genomic_DNA"/>
</dbReference>
<evidence type="ECO:0000313" key="7">
    <source>
        <dbReference type="EnsemblMetazoa" id="ISCW023223-PA"/>
    </source>
</evidence>
<protein>
    <submittedName>
        <fullName evidence="6 7">Mitogen-activated protein kinase associated protein, putative</fullName>
    </submittedName>
</protein>